<dbReference type="Proteomes" id="UP000034196">
    <property type="component" value="Unassembled WGS sequence"/>
</dbReference>
<organism evidence="5 6">
    <name type="scientific">Streptomyces mangrovisoli</name>
    <dbReference type="NCBI Taxonomy" id="1428628"/>
    <lineage>
        <taxon>Bacteria</taxon>
        <taxon>Bacillati</taxon>
        <taxon>Actinomycetota</taxon>
        <taxon>Actinomycetes</taxon>
        <taxon>Kitasatosporales</taxon>
        <taxon>Streptomycetaceae</taxon>
        <taxon>Streptomyces</taxon>
    </lineage>
</organism>
<name>A0A1J4P102_9ACTN</name>
<dbReference type="InterPro" id="IPR052016">
    <property type="entry name" value="Bact_Sigma-Reg"/>
</dbReference>
<keyword evidence="6" id="KW-1185">Reference proteome</keyword>
<dbReference type="RefSeq" id="WP_063777742.1">
    <property type="nucleotide sequence ID" value="NZ_LAVA02000017.1"/>
</dbReference>
<evidence type="ECO:0000256" key="2">
    <source>
        <dbReference type="SAM" id="Coils"/>
    </source>
</evidence>
<comment type="caution">
    <text evidence="5">The sequence shown here is derived from an EMBL/GenBank/DDBJ whole genome shotgun (WGS) entry which is preliminary data.</text>
</comment>
<sequence length="636" mass="68120">MTPPEVREVTSVCEAARARIFAAHLTSALGAPAVDRARFLTALTEGLREHLGRGGARLTLDIRPPASDGTVLLHAVSTPLVQGPHSPPPQELAISCPGAVPAHPPRTHSTDDALHAEAVLAADEESAAVLRQLDETERQLRLHREELYQTNQDVLALHAELDTAARTQRDLLDAERAARGQAEKARRLLTFLGDASNAVSASLDQEDILRCLPELLVPDYASHVDVWLFDEPADSHDARSAAAVAAARRERPQHAGPRPGGLPGVDDLPPSALSPDRPLLCLPLAVRHTSGVLSLTAPGDRFDEDTTVMLVELAHRTAIALDNARRYEQHRTTAEALQRALLTDLIPTDGIHLAARYLPATRGLNIGGDWYDAFQQPDGSLMTVVGDVTGHGLRAAVIMGQLRTALRAYAVEDGSPAHILTRLHRMLRHQQPNLYATAVIARFRPGDPQVVWAAAGHPPAMVRSPDGTVSVLDTRPGLMLGVPLPFEYRNHTADLPPGSTLALYTDGLVERRSQGIDPGIKLLGHGLAALSTADLEDLDGCAETLLKPLVHDSERDDDVCLLLCRTLPSADRRAQRDAAPAAHPGSGGEPPRPDLDDALPCPDPGGTLPRPDPDDTLPHLDSGGALPRPREEAAQG</sequence>
<dbReference type="SUPFAM" id="SSF81606">
    <property type="entry name" value="PP2C-like"/>
    <property type="match status" value="1"/>
</dbReference>
<dbReference type="Pfam" id="PF13492">
    <property type="entry name" value="GAF_3"/>
    <property type="match status" value="1"/>
</dbReference>
<evidence type="ECO:0000313" key="5">
    <source>
        <dbReference type="EMBL" id="OIJ68283.1"/>
    </source>
</evidence>
<dbReference type="InterPro" id="IPR029016">
    <property type="entry name" value="GAF-like_dom_sf"/>
</dbReference>
<dbReference type="Gene3D" id="3.60.40.10">
    <property type="entry name" value="PPM-type phosphatase domain"/>
    <property type="match status" value="1"/>
</dbReference>
<evidence type="ECO:0000313" key="6">
    <source>
        <dbReference type="Proteomes" id="UP000034196"/>
    </source>
</evidence>
<evidence type="ECO:0000256" key="3">
    <source>
        <dbReference type="SAM" id="MobiDB-lite"/>
    </source>
</evidence>
<dbReference type="Pfam" id="PF07228">
    <property type="entry name" value="SpoIIE"/>
    <property type="match status" value="1"/>
</dbReference>
<keyword evidence="2" id="KW-0175">Coiled coil</keyword>
<dbReference type="PANTHER" id="PTHR43156:SF2">
    <property type="entry name" value="STAGE II SPORULATION PROTEIN E"/>
    <property type="match status" value="1"/>
</dbReference>
<accession>A0A1J4P102</accession>
<dbReference type="Gene3D" id="3.30.450.40">
    <property type="match status" value="1"/>
</dbReference>
<feature type="compositionally biased region" description="Low complexity" evidence="3">
    <location>
        <begin position="598"/>
        <end position="609"/>
    </location>
</feature>
<proteinExistence type="predicted"/>
<feature type="coiled-coil region" evidence="2">
    <location>
        <begin position="126"/>
        <end position="153"/>
    </location>
</feature>
<dbReference type="STRING" id="1428628.WN71_008875"/>
<reference evidence="5" key="1">
    <citation type="submission" date="2016-10" db="EMBL/GenBank/DDBJ databases">
        <title>Genome sequence of Streptomyces mangrovisoli MUSC 149.</title>
        <authorList>
            <person name="Lee L.-H."/>
            <person name="Ser H.-L."/>
        </authorList>
    </citation>
    <scope>NUCLEOTIDE SEQUENCE [LARGE SCALE GENOMIC DNA]</scope>
    <source>
        <strain evidence="5">MUSC 149</strain>
    </source>
</reference>
<protein>
    <submittedName>
        <fullName evidence="5">Phosphatase</fullName>
    </submittedName>
</protein>
<feature type="region of interest" description="Disordered" evidence="3">
    <location>
        <begin position="246"/>
        <end position="269"/>
    </location>
</feature>
<feature type="region of interest" description="Disordered" evidence="3">
    <location>
        <begin position="571"/>
        <end position="636"/>
    </location>
</feature>
<dbReference type="AlphaFoldDB" id="A0A1J4P102"/>
<evidence type="ECO:0000259" key="4">
    <source>
        <dbReference type="SMART" id="SM00331"/>
    </source>
</evidence>
<evidence type="ECO:0000256" key="1">
    <source>
        <dbReference type="ARBA" id="ARBA00022801"/>
    </source>
</evidence>
<feature type="domain" description="PPM-type phosphatase" evidence="4">
    <location>
        <begin position="348"/>
        <end position="566"/>
    </location>
</feature>
<gene>
    <name evidence="5" type="ORF">WN71_008875</name>
</gene>
<dbReference type="GO" id="GO:0016791">
    <property type="term" value="F:phosphatase activity"/>
    <property type="evidence" value="ECO:0007669"/>
    <property type="project" value="TreeGrafter"/>
</dbReference>
<dbReference type="SMART" id="SM00331">
    <property type="entry name" value="PP2C_SIG"/>
    <property type="match status" value="1"/>
</dbReference>
<dbReference type="EMBL" id="LAVA02000017">
    <property type="protein sequence ID" value="OIJ68283.1"/>
    <property type="molecule type" value="Genomic_DNA"/>
</dbReference>
<dbReference type="PANTHER" id="PTHR43156">
    <property type="entry name" value="STAGE II SPORULATION PROTEIN E-RELATED"/>
    <property type="match status" value="1"/>
</dbReference>
<dbReference type="InterPro" id="IPR001932">
    <property type="entry name" value="PPM-type_phosphatase-like_dom"/>
</dbReference>
<dbReference type="InterPro" id="IPR003018">
    <property type="entry name" value="GAF"/>
</dbReference>
<keyword evidence="1" id="KW-0378">Hydrolase</keyword>
<dbReference type="InterPro" id="IPR036457">
    <property type="entry name" value="PPM-type-like_dom_sf"/>
</dbReference>
<dbReference type="SUPFAM" id="SSF55781">
    <property type="entry name" value="GAF domain-like"/>
    <property type="match status" value="1"/>
</dbReference>